<dbReference type="PANTHER" id="PTHR36507:SF1">
    <property type="entry name" value="BLL1555 PROTEIN"/>
    <property type="match status" value="1"/>
</dbReference>
<dbReference type="AlphaFoldDB" id="A0A5J6MCK7"/>
<accession>A0A5J6MCK7</accession>
<name>A0A5J6MCK7_9PROT</name>
<dbReference type="Proteomes" id="UP000326202">
    <property type="component" value="Chromosome"/>
</dbReference>
<evidence type="ECO:0000313" key="2">
    <source>
        <dbReference type="EMBL" id="QEX15044.1"/>
    </source>
</evidence>
<dbReference type="InterPro" id="IPR035668">
    <property type="entry name" value="Amicyanin"/>
</dbReference>
<evidence type="ECO:0000259" key="1">
    <source>
        <dbReference type="Pfam" id="PF13473"/>
    </source>
</evidence>
<dbReference type="RefSeq" id="WP_225308502.1">
    <property type="nucleotide sequence ID" value="NZ_CP042906.1"/>
</dbReference>
<dbReference type="KEGG" id="htq:FRZ44_03240"/>
<dbReference type="EMBL" id="CP042906">
    <property type="protein sequence ID" value="QEX15044.1"/>
    <property type="molecule type" value="Genomic_DNA"/>
</dbReference>
<gene>
    <name evidence="2" type="ORF">FRZ44_03240</name>
</gene>
<sequence length="129" mass="13971">MERETTRISIADRMMMGMAGARIAGLLLILGLGSSAVLPVAASAADTVTIEIGNYSFVPAEVTVAPGTRVVWVNHDEMVHSVVSADHLFGSTGMDTEDEYSFVFEKEGDYAYLCSLHPYMTGIVKVRRP</sequence>
<dbReference type="Gene3D" id="2.60.40.420">
    <property type="entry name" value="Cupredoxins - blue copper proteins"/>
    <property type="match status" value="1"/>
</dbReference>
<proteinExistence type="predicted"/>
<protein>
    <submittedName>
        <fullName evidence="2">Amicyanin</fullName>
    </submittedName>
</protein>
<evidence type="ECO:0000313" key="3">
    <source>
        <dbReference type="Proteomes" id="UP000326202"/>
    </source>
</evidence>
<dbReference type="CDD" id="cd13921">
    <property type="entry name" value="Amicyanin"/>
    <property type="match status" value="1"/>
</dbReference>
<dbReference type="InterPro" id="IPR052721">
    <property type="entry name" value="ET_Amicyanin"/>
</dbReference>
<dbReference type="PANTHER" id="PTHR36507">
    <property type="entry name" value="BLL1555 PROTEIN"/>
    <property type="match status" value="1"/>
</dbReference>
<organism evidence="2 3">
    <name type="scientific">Hypericibacter terrae</name>
    <dbReference type="NCBI Taxonomy" id="2602015"/>
    <lineage>
        <taxon>Bacteria</taxon>
        <taxon>Pseudomonadati</taxon>
        <taxon>Pseudomonadota</taxon>
        <taxon>Alphaproteobacteria</taxon>
        <taxon>Rhodospirillales</taxon>
        <taxon>Dongiaceae</taxon>
        <taxon>Hypericibacter</taxon>
    </lineage>
</organism>
<dbReference type="InterPro" id="IPR028096">
    <property type="entry name" value="EfeO_Cupredoxin"/>
</dbReference>
<keyword evidence="3" id="KW-1185">Reference proteome</keyword>
<dbReference type="SUPFAM" id="SSF49503">
    <property type="entry name" value="Cupredoxins"/>
    <property type="match status" value="1"/>
</dbReference>
<feature type="domain" description="EfeO-type cupredoxin-like" evidence="1">
    <location>
        <begin position="29"/>
        <end position="124"/>
    </location>
</feature>
<dbReference type="Pfam" id="PF13473">
    <property type="entry name" value="Cupredoxin_1"/>
    <property type="match status" value="1"/>
</dbReference>
<dbReference type="InterPro" id="IPR008972">
    <property type="entry name" value="Cupredoxin"/>
</dbReference>
<reference evidence="2 3" key="1">
    <citation type="submission" date="2019-08" db="EMBL/GenBank/DDBJ databases">
        <title>Hyperibacter terrae gen. nov., sp. nov. and Hyperibacter viscosus sp. nov., two new members in the family Rhodospirillaceae isolated from the rhizosphere of Hypericum perforatum.</title>
        <authorList>
            <person name="Noviana Z."/>
        </authorList>
    </citation>
    <scope>NUCLEOTIDE SEQUENCE [LARGE SCALE GENOMIC DNA]</scope>
    <source>
        <strain evidence="2 3">R5913</strain>
    </source>
</reference>